<gene>
    <name evidence="2" type="ORF">PCL_10081</name>
</gene>
<accession>A0A2U3EEY1</accession>
<proteinExistence type="predicted"/>
<feature type="region of interest" description="Disordered" evidence="1">
    <location>
        <begin position="71"/>
        <end position="218"/>
    </location>
</feature>
<sequence length="291" mass="31331">MDDLRGIDGTCSSQPARGTKPRRASSISLDPEDDIGALQPHCVASAAIMPHQSQTSGSAKSPLLLLRPQELHFVDGKSPPSPPEGCPLLPSQPDLTSSPCLSPLQGWLVNKSDREQRMLGLPDSPGIGGKASIIESQPVGTMPDKDDTSSGNSSWDLVEYDSDAARRCASPKRNEDPVAASQELARGREDRSKAPSPEQQTVEAEPPSPASSIMLGDAPIPEHATSRFANLNEQLQPIGGLGDNTRSLIRYHRHVPPLPGMARINVGSRAHDRRGRGRVEKQTRLRKRHKG</sequence>
<reference evidence="2 3" key="1">
    <citation type="journal article" date="2016" name="Front. Microbiol.">
        <title>Genome and transcriptome sequences reveal the specific parasitism of the nematophagous Purpureocillium lilacinum 36-1.</title>
        <authorList>
            <person name="Xie J."/>
            <person name="Li S."/>
            <person name="Mo C."/>
            <person name="Xiao X."/>
            <person name="Peng D."/>
            <person name="Wang G."/>
            <person name="Xiao Y."/>
        </authorList>
    </citation>
    <scope>NUCLEOTIDE SEQUENCE [LARGE SCALE GENOMIC DNA]</scope>
    <source>
        <strain evidence="2 3">36-1</strain>
    </source>
</reference>
<evidence type="ECO:0000256" key="1">
    <source>
        <dbReference type="SAM" id="MobiDB-lite"/>
    </source>
</evidence>
<organism evidence="2 3">
    <name type="scientific">Purpureocillium lilacinum</name>
    <name type="common">Paecilomyces lilacinus</name>
    <dbReference type="NCBI Taxonomy" id="33203"/>
    <lineage>
        <taxon>Eukaryota</taxon>
        <taxon>Fungi</taxon>
        <taxon>Dikarya</taxon>
        <taxon>Ascomycota</taxon>
        <taxon>Pezizomycotina</taxon>
        <taxon>Sordariomycetes</taxon>
        <taxon>Hypocreomycetidae</taxon>
        <taxon>Hypocreales</taxon>
        <taxon>Ophiocordycipitaceae</taxon>
        <taxon>Purpureocillium</taxon>
    </lineage>
</organism>
<dbReference type="AlphaFoldDB" id="A0A2U3EEY1"/>
<dbReference type="EMBL" id="LCWV01000005">
    <property type="protein sequence ID" value="PWI73066.1"/>
    <property type="molecule type" value="Genomic_DNA"/>
</dbReference>
<dbReference type="Proteomes" id="UP000245956">
    <property type="component" value="Unassembled WGS sequence"/>
</dbReference>
<protein>
    <submittedName>
        <fullName evidence="2">Uncharacterized protein</fullName>
    </submittedName>
</protein>
<evidence type="ECO:0000313" key="3">
    <source>
        <dbReference type="Proteomes" id="UP000245956"/>
    </source>
</evidence>
<name>A0A2U3EEY1_PURLI</name>
<evidence type="ECO:0000313" key="2">
    <source>
        <dbReference type="EMBL" id="PWI73066.1"/>
    </source>
</evidence>
<comment type="caution">
    <text evidence="2">The sequence shown here is derived from an EMBL/GenBank/DDBJ whole genome shotgun (WGS) entry which is preliminary data.</text>
</comment>
<feature type="region of interest" description="Disordered" evidence="1">
    <location>
        <begin position="1"/>
        <end position="38"/>
    </location>
</feature>
<feature type="region of interest" description="Disordered" evidence="1">
    <location>
        <begin position="257"/>
        <end position="291"/>
    </location>
</feature>